<accession>A3TYC5</accession>
<evidence type="ECO:0000313" key="1">
    <source>
        <dbReference type="EMBL" id="EAQ03159.1"/>
    </source>
</evidence>
<proteinExistence type="predicted"/>
<keyword evidence="2" id="KW-1185">Reference proteome</keyword>
<dbReference type="RefSeq" id="WP_009806913.1">
    <property type="nucleotide sequence ID" value="NZ_CH724131.1"/>
</dbReference>
<name>A3TYC5_PSEBH</name>
<reference evidence="1 2" key="1">
    <citation type="journal article" date="2010" name="J. Bacteriol.">
        <title>Genome sequences of Oceanicola granulosus HTCC2516(T) and Oceanicola batsensis HTCC2597(TDelta).</title>
        <authorList>
            <person name="Thrash J.C."/>
            <person name="Cho J.C."/>
            <person name="Vergin K.L."/>
            <person name="Giovannoni S.J."/>
        </authorList>
    </citation>
    <scope>NUCLEOTIDE SEQUENCE [LARGE SCALE GENOMIC DNA]</scope>
    <source>
        <strain evidence="2">ATCC BAA-863 / DSM 15984 / KCTC 12145 / HTCC2597</strain>
    </source>
</reference>
<dbReference type="eggNOG" id="COG4104">
    <property type="taxonomic scope" value="Bacteria"/>
</dbReference>
<dbReference type="InterPro" id="IPR008727">
    <property type="entry name" value="PAAR_motif"/>
</dbReference>
<dbReference type="HOGENOM" id="CLU_148568_5_1_5"/>
<dbReference type="AlphaFoldDB" id="A3TYC5"/>
<evidence type="ECO:0000313" key="2">
    <source>
        <dbReference type="Proteomes" id="UP000004318"/>
    </source>
</evidence>
<gene>
    <name evidence="1" type="ORF">OB2597_13483</name>
</gene>
<dbReference type="Pfam" id="PF05488">
    <property type="entry name" value="PAAR_motif"/>
    <property type="match status" value="1"/>
</dbReference>
<dbReference type="STRING" id="252305.OB2597_13483"/>
<dbReference type="Proteomes" id="UP000004318">
    <property type="component" value="Unassembled WGS sequence"/>
</dbReference>
<dbReference type="EMBL" id="AAMO01000005">
    <property type="protein sequence ID" value="EAQ03159.1"/>
    <property type="molecule type" value="Genomic_DNA"/>
</dbReference>
<sequence length="104" mass="10415">MPGPPQARLADLHVGPTCTVTGPMPIIPPCAVTVIVGKKPAARMGDMCVGVMPSPVGPVPAPPHPIAKGSMTVLIQKQPAARIGDLCAMGGSIILGEFTVLTGG</sequence>
<organism evidence="1 2">
    <name type="scientific">Pseudooceanicola batsensis (strain ATCC BAA-863 / DSM 15984 / KCTC 12145 / HTCC2597)</name>
    <name type="common">Oceanicola batsensis</name>
    <dbReference type="NCBI Taxonomy" id="252305"/>
    <lineage>
        <taxon>Bacteria</taxon>
        <taxon>Pseudomonadati</taxon>
        <taxon>Pseudomonadota</taxon>
        <taxon>Alphaproteobacteria</taxon>
        <taxon>Rhodobacterales</taxon>
        <taxon>Paracoccaceae</taxon>
        <taxon>Pseudooceanicola</taxon>
    </lineage>
</organism>
<evidence type="ECO:0008006" key="3">
    <source>
        <dbReference type="Google" id="ProtNLM"/>
    </source>
</evidence>
<comment type="caution">
    <text evidence="1">The sequence shown here is derived from an EMBL/GenBank/DDBJ whole genome shotgun (WGS) entry which is preliminary data.</text>
</comment>
<protein>
    <recommendedName>
        <fullName evidence="3">PAAR</fullName>
    </recommendedName>
</protein>
<dbReference type="Gene3D" id="2.60.200.60">
    <property type="match status" value="1"/>
</dbReference>